<protein>
    <submittedName>
        <fullName evidence="1">Uncharacterized protein</fullName>
    </submittedName>
</protein>
<reference evidence="1" key="1">
    <citation type="journal article" date="2020" name="Stud. Mycol.">
        <title>101 Dothideomycetes genomes: a test case for predicting lifestyles and emergence of pathogens.</title>
        <authorList>
            <person name="Haridas S."/>
            <person name="Albert R."/>
            <person name="Binder M."/>
            <person name="Bloem J."/>
            <person name="Labutti K."/>
            <person name="Salamov A."/>
            <person name="Andreopoulos B."/>
            <person name="Baker S."/>
            <person name="Barry K."/>
            <person name="Bills G."/>
            <person name="Bluhm B."/>
            <person name="Cannon C."/>
            <person name="Castanera R."/>
            <person name="Culley D."/>
            <person name="Daum C."/>
            <person name="Ezra D."/>
            <person name="Gonzalez J."/>
            <person name="Henrissat B."/>
            <person name="Kuo A."/>
            <person name="Liang C."/>
            <person name="Lipzen A."/>
            <person name="Lutzoni F."/>
            <person name="Magnuson J."/>
            <person name="Mondo S."/>
            <person name="Nolan M."/>
            <person name="Ohm R."/>
            <person name="Pangilinan J."/>
            <person name="Park H.-J."/>
            <person name="Ramirez L."/>
            <person name="Alfaro M."/>
            <person name="Sun H."/>
            <person name="Tritt A."/>
            <person name="Yoshinaga Y."/>
            <person name="Zwiers L.-H."/>
            <person name="Turgeon B."/>
            <person name="Goodwin S."/>
            <person name="Spatafora J."/>
            <person name="Crous P."/>
            <person name="Grigoriev I."/>
        </authorList>
    </citation>
    <scope>NUCLEOTIDE SEQUENCE</scope>
    <source>
        <strain evidence="1">CBS 525.71</strain>
    </source>
</reference>
<proteinExistence type="predicted"/>
<name>A0ACB6RVY7_9PLEO</name>
<sequence length="255" mass="27255">MSKDNSPRVNANISQALSAAGPLSGPNTVAIKASQDFEVSFPSDVFDSDSKLSYFATLSDHTSLPAWISFDPSLLHFTGTTPPTSILQYFGILLIASDTPDDRDIQSPSADLPDWLAFGGNSFDVPGTAPSELSSQDLTISTKDIYGDLAQHTVHLNVVSESFSGTVGTLNITMGELFKVQLPQPILAKDDEVVTVDFTTLVVHMHFNPTTFTIFGTVSEDMSPQVVQCSMAATSKYGSLKESHGVEWGEGAQSA</sequence>
<dbReference type="Proteomes" id="UP000799754">
    <property type="component" value="Unassembled WGS sequence"/>
</dbReference>
<evidence type="ECO:0000313" key="1">
    <source>
        <dbReference type="EMBL" id="KAF2625298.1"/>
    </source>
</evidence>
<evidence type="ECO:0000313" key="2">
    <source>
        <dbReference type="Proteomes" id="UP000799754"/>
    </source>
</evidence>
<gene>
    <name evidence="1" type="ORF">BU25DRAFT_423381</name>
</gene>
<dbReference type="EMBL" id="MU006726">
    <property type="protein sequence ID" value="KAF2625298.1"/>
    <property type="molecule type" value="Genomic_DNA"/>
</dbReference>
<keyword evidence="2" id="KW-1185">Reference proteome</keyword>
<accession>A0ACB6RVY7</accession>
<comment type="caution">
    <text evidence="1">The sequence shown here is derived from an EMBL/GenBank/DDBJ whole genome shotgun (WGS) entry which is preliminary data.</text>
</comment>
<organism evidence="1 2">
    <name type="scientific">Macroventuria anomochaeta</name>
    <dbReference type="NCBI Taxonomy" id="301207"/>
    <lineage>
        <taxon>Eukaryota</taxon>
        <taxon>Fungi</taxon>
        <taxon>Dikarya</taxon>
        <taxon>Ascomycota</taxon>
        <taxon>Pezizomycotina</taxon>
        <taxon>Dothideomycetes</taxon>
        <taxon>Pleosporomycetidae</taxon>
        <taxon>Pleosporales</taxon>
        <taxon>Pleosporineae</taxon>
        <taxon>Didymellaceae</taxon>
        <taxon>Macroventuria</taxon>
    </lineage>
</organism>